<dbReference type="InterPro" id="IPR020845">
    <property type="entry name" value="AMP-binding_CS"/>
</dbReference>
<feature type="compositionally biased region" description="Low complexity" evidence="5">
    <location>
        <begin position="1744"/>
        <end position="1754"/>
    </location>
</feature>
<dbReference type="PANTHER" id="PTHR43775">
    <property type="entry name" value="FATTY ACID SYNTHASE"/>
    <property type="match status" value="1"/>
</dbReference>
<feature type="compositionally biased region" description="Basic and acidic residues" evidence="5">
    <location>
        <begin position="858"/>
        <end position="879"/>
    </location>
</feature>
<accession>A0A841DLC8</accession>
<feature type="domain" description="Carrier" evidence="6">
    <location>
        <begin position="2704"/>
        <end position="2782"/>
    </location>
</feature>
<feature type="compositionally biased region" description="Polar residues" evidence="5">
    <location>
        <begin position="1054"/>
        <end position="1072"/>
    </location>
</feature>
<dbReference type="InterPro" id="IPR025110">
    <property type="entry name" value="AMP-bd_C"/>
</dbReference>
<evidence type="ECO:0000256" key="2">
    <source>
        <dbReference type="ARBA" id="ARBA00022553"/>
    </source>
</evidence>
<dbReference type="GO" id="GO:0071770">
    <property type="term" value="P:DIM/DIP cell wall layer assembly"/>
    <property type="evidence" value="ECO:0007669"/>
    <property type="project" value="TreeGrafter"/>
</dbReference>
<protein>
    <submittedName>
        <fullName evidence="8">Amino acid adenylation domain-containing protein</fullName>
    </submittedName>
</protein>
<feature type="compositionally biased region" description="Polar residues" evidence="5">
    <location>
        <begin position="3105"/>
        <end position="3120"/>
    </location>
</feature>
<dbReference type="InterPro" id="IPR010071">
    <property type="entry name" value="AA_adenyl_dom"/>
</dbReference>
<feature type="region of interest" description="Disordered" evidence="5">
    <location>
        <begin position="2896"/>
        <end position="2919"/>
    </location>
</feature>
<dbReference type="SUPFAM" id="SSF56801">
    <property type="entry name" value="Acetyl-CoA synthetase-like"/>
    <property type="match status" value="2"/>
</dbReference>
<feature type="compositionally biased region" description="Low complexity" evidence="5">
    <location>
        <begin position="984"/>
        <end position="995"/>
    </location>
</feature>
<dbReference type="InterPro" id="IPR014031">
    <property type="entry name" value="Ketoacyl_synth_C"/>
</dbReference>
<feature type="region of interest" description="Disordered" evidence="5">
    <location>
        <begin position="3319"/>
        <end position="3437"/>
    </location>
</feature>
<dbReference type="Pfam" id="PF13193">
    <property type="entry name" value="AMP-binding_C"/>
    <property type="match status" value="1"/>
</dbReference>
<dbReference type="Gene3D" id="3.30.300.30">
    <property type="match status" value="2"/>
</dbReference>
<dbReference type="PROSITE" id="PS00455">
    <property type="entry name" value="AMP_BINDING"/>
    <property type="match status" value="1"/>
</dbReference>
<feature type="compositionally biased region" description="Low complexity" evidence="5">
    <location>
        <begin position="3242"/>
        <end position="3260"/>
    </location>
</feature>
<dbReference type="Pfam" id="PF00550">
    <property type="entry name" value="PP-binding"/>
    <property type="match status" value="1"/>
</dbReference>
<feature type="compositionally biased region" description="Low complexity" evidence="5">
    <location>
        <begin position="756"/>
        <end position="774"/>
    </location>
</feature>
<feature type="compositionally biased region" description="Polar residues" evidence="5">
    <location>
        <begin position="1028"/>
        <end position="1045"/>
    </location>
</feature>
<feature type="region of interest" description="Disordered" evidence="5">
    <location>
        <begin position="1203"/>
        <end position="1509"/>
    </location>
</feature>
<feature type="compositionally biased region" description="Basic and acidic residues" evidence="5">
    <location>
        <begin position="1150"/>
        <end position="1159"/>
    </location>
</feature>
<reference evidence="8 9" key="1">
    <citation type="submission" date="2020-08" db="EMBL/GenBank/DDBJ databases">
        <title>Sequencing the genomes of 1000 actinobacteria strains.</title>
        <authorList>
            <person name="Klenk H.-P."/>
        </authorList>
    </citation>
    <scope>NUCLEOTIDE SEQUENCE [LARGE SCALE GENOMIC DNA]</scope>
    <source>
        <strain evidence="8 9">DSM 17294</strain>
    </source>
</reference>
<dbReference type="InterPro" id="IPR016036">
    <property type="entry name" value="Malonyl_transacylase_ACP-bd"/>
</dbReference>
<dbReference type="PROSITE" id="PS52004">
    <property type="entry name" value="KS3_2"/>
    <property type="match status" value="1"/>
</dbReference>
<dbReference type="InterPro" id="IPR001227">
    <property type="entry name" value="Ac_transferase_dom_sf"/>
</dbReference>
<dbReference type="Gene3D" id="3.40.366.10">
    <property type="entry name" value="Malonyl-Coenzyme A Acyl Carrier Protein, domain 2"/>
    <property type="match status" value="1"/>
</dbReference>
<feature type="compositionally biased region" description="Basic and acidic residues" evidence="5">
    <location>
        <begin position="937"/>
        <end position="949"/>
    </location>
</feature>
<dbReference type="InterPro" id="IPR001242">
    <property type="entry name" value="Condensation_dom"/>
</dbReference>
<feature type="compositionally biased region" description="Polar residues" evidence="5">
    <location>
        <begin position="950"/>
        <end position="963"/>
    </location>
</feature>
<dbReference type="InterPro" id="IPR042099">
    <property type="entry name" value="ANL_N_sf"/>
</dbReference>
<evidence type="ECO:0000313" key="8">
    <source>
        <dbReference type="EMBL" id="MBB5979352.1"/>
    </source>
</evidence>
<feature type="region of interest" description="Disordered" evidence="5">
    <location>
        <begin position="1735"/>
        <end position="1766"/>
    </location>
</feature>
<feature type="compositionally biased region" description="Acidic residues" evidence="5">
    <location>
        <begin position="1350"/>
        <end position="1360"/>
    </location>
</feature>
<dbReference type="InterPro" id="IPR014030">
    <property type="entry name" value="Ketoacyl_synth_N"/>
</dbReference>
<dbReference type="NCBIfam" id="TIGR01733">
    <property type="entry name" value="AA-adenyl-dom"/>
    <property type="match status" value="1"/>
</dbReference>
<feature type="domain" description="Ketosynthase family 3 (KS3)" evidence="7">
    <location>
        <begin position="1761"/>
        <end position="2167"/>
    </location>
</feature>
<dbReference type="GO" id="GO:0005737">
    <property type="term" value="C:cytoplasm"/>
    <property type="evidence" value="ECO:0007669"/>
    <property type="project" value="TreeGrafter"/>
</dbReference>
<dbReference type="Pfam" id="PF00501">
    <property type="entry name" value="AMP-binding"/>
    <property type="match status" value="2"/>
</dbReference>
<feature type="compositionally biased region" description="Low complexity" evidence="5">
    <location>
        <begin position="3077"/>
        <end position="3088"/>
    </location>
</feature>
<feature type="compositionally biased region" description="Low complexity" evidence="5">
    <location>
        <begin position="645"/>
        <end position="667"/>
    </location>
</feature>
<dbReference type="RefSeq" id="WP_184834286.1">
    <property type="nucleotide sequence ID" value="NZ_BAAAVN010000001.1"/>
</dbReference>
<feature type="compositionally biased region" description="Low complexity" evidence="5">
    <location>
        <begin position="2828"/>
        <end position="2854"/>
    </location>
</feature>
<evidence type="ECO:0000313" key="9">
    <source>
        <dbReference type="Proteomes" id="UP000558997"/>
    </source>
</evidence>
<feature type="compositionally biased region" description="Low complexity" evidence="5">
    <location>
        <begin position="914"/>
        <end position="932"/>
    </location>
</feature>
<dbReference type="Proteomes" id="UP000558997">
    <property type="component" value="Unassembled WGS sequence"/>
</dbReference>
<dbReference type="Pfam" id="PF00668">
    <property type="entry name" value="Condensation"/>
    <property type="match status" value="1"/>
</dbReference>
<feature type="region of interest" description="Disordered" evidence="5">
    <location>
        <begin position="1671"/>
        <end position="1707"/>
    </location>
</feature>
<keyword evidence="3" id="KW-0808">Transferase</keyword>
<feature type="compositionally biased region" description="Gly residues" evidence="5">
    <location>
        <begin position="1489"/>
        <end position="1503"/>
    </location>
</feature>
<feature type="region of interest" description="Disordered" evidence="5">
    <location>
        <begin position="586"/>
        <end position="730"/>
    </location>
</feature>
<evidence type="ECO:0000259" key="7">
    <source>
        <dbReference type="PROSITE" id="PS52004"/>
    </source>
</evidence>
<feature type="compositionally biased region" description="Polar residues" evidence="5">
    <location>
        <begin position="629"/>
        <end position="644"/>
    </location>
</feature>
<evidence type="ECO:0000259" key="6">
    <source>
        <dbReference type="PROSITE" id="PS50075"/>
    </source>
</evidence>
<evidence type="ECO:0000256" key="1">
    <source>
        <dbReference type="ARBA" id="ARBA00022450"/>
    </source>
</evidence>
<dbReference type="SUPFAM" id="SSF52777">
    <property type="entry name" value="CoA-dependent acyltransferases"/>
    <property type="match status" value="1"/>
</dbReference>
<dbReference type="SMART" id="SM00825">
    <property type="entry name" value="PKS_KS"/>
    <property type="match status" value="1"/>
</dbReference>
<organism evidence="8 9">
    <name type="scientific">Kribbella solani</name>
    <dbReference type="NCBI Taxonomy" id="236067"/>
    <lineage>
        <taxon>Bacteria</taxon>
        <taxon>Bacillati</taxon>
        <taxon>Actinomycetota</taxon>
        <taxon>Actinomycetes</taxon>
        <taxon>Propionibacteriales</taxon>
        <taxon>Kribbellaceae</taxon>
        <taxon>Kribbella</taxon>
    </lineage>
</organism>
<dbReference type="GO" id="GO:0006633">
    <property type="term" value="P:fatty acid biosynthetic process"/>
    <property type="evidence" value="ECO:0007669"/>
    <property type="project" value="TreeGrafter"/>
</dbReference>
<dbReference type="SMART" id="SM00827">
    <property type="entry name" value="PKS_AT"/>
    <property type="match status" value="1"/>
</dbReference>
<feature type="region of interest" description="Disordered" evidence="5">
    <location>
        <begin position="2800"/>
        <end position="2872"/>
    </location>
</feature>
<feature type="compositionally biased region" description="Low complexity" evidence="5">
    <location>
        <begin position="789"/>
        <end position="822"/>
    </location>
</feature>
<dbReference type="SUPFAM" id="SSF53901">
    <property type="entry name" value="Thiolase-like"/>
    <property type="match status" value="2"/>
</dbReference>
<dbReference type="InterPro" id="IPR045851">
    <property type="entry name" value="AMP-bd_C_sf"/>
</dbReference>
<gene>
    <name evidence="8" type="ORF">HDA44_002693</name>
</gene>
<comment type="caution">
    <text evidence="8">The sequence shown here is derived from an EMBL/GenBank/DDBJ whole genome shotgun (WGS) entry which is preliminary data.</text>
</comment>
<keyword evidence="1" id="KW-0596">Phosphopantetheine</keyword>
<dbReference type="Pfam" id="PF02801">
    <property type="entry name" value="Ketoacyl-synt_C"/>
    <property type="match status" value="1"/>
</dbReference>
<dbReference type="InterPro" id="IPR000873">
    <property type="entry name" value="AMP-dep_synth/lig_dom"/>
</dbReference>
<feature type="region of interest" description="Disordered" evidence="5">
    <location>
        <begin position="3066"/>
        <end position="3305"/>
    </location>
</feature>
<feature type="region of interest" description="Disordered" evidence="5">
    <location>
        <begin position="749"/>
        <end position="1116"/>
    </location>
</feature>
<dbReference type="EMBL" id="JACHNF010000001">
    <property type="protein sequence ID" value="MBB5979352.1"/>
    <property type="molecule type" value="Genomic_DNA"/>
</dbReference>
<dbReference type="InterPro" id="IPR036736">
    <property type="entry name" value="ACP-like_sf"/>
</dbReference>
<feature type="region of interest" description="Disordered" evidence="5">
    <location>
        <begin position="1794"/>
        <end position="1822"/>
    </location>
</feature>
<dbReference type="Gene3D" id="1.10.1200.10">
    <property type="entry name" value="ACP-like"/>
    <property type="match status" value="1"/>
</dbReference>
<evidence type="ECO:0000256" key="4">
    <source>
        <dbReference type="ARBA" id="ARBA00029443"/>
    </source>
</evidence>
<dbReference type="InterPro" id="IPR050091">
    <property type="entry name" value="PKS_NRPS_Biosynth_Enz"/>
</dbReference>
<evidence type="ECO:0000256" key="5">
    <source>
        <dbReference type="SAM" id="MobiDB-lite"/>
    </source>
</evidence>
<dbReference type="Pfam" id="PF00109">
    <property type="entry name" value="ketoacyl-synt"/>
    <property type="match status" value="2"/>
</dbReference>
<feature type="compositionally biased region" description="Basic and acidic residues" evidence="5">
    <location>
        <begin position="886"/>
        <end position="899"/>
    </location>
</feature>
<dbReference type="CDD" id="cd05930">
    <property type="entry name" value="A_NRPS"/>
    <property type="match status" value="1"/>
</dbReference>
<feature type="compositionally biased region" description="Basic and acidic residues" evidence="5">
    <location>
        <begin position="1204"/>
        <end position="1213"/>
    </location>
</feature>
<feature type="compositionally biased region" description="Low complexity" evidence="5">
    <location>
        <begin position="3269"/>
        <end position="3282"/>
    </location>
</feature>
<feature type="region of interest" description="Disordered" evidence="5">
    <location>
        <begin position="2990"/>
        <end position="3041"/>
    </location>
</feature>
<feature type="compositionally biased region" description="Gly residues" evidence="5">
    <location>
        <begin position="1676"/>
        <end position="1686"/>
    </location>
</feature>
<feature type="compositionally biased region" description="Low complexity" evidence="5">
    <location>
        <begin position="1794"/>
        <end position="1813"/>
    </location>
</feature>
<feature type="compositionally biased region" description="Gly residues" evidence="5">
    <location>
        <begin position="2804"/>
        <end position="2815"/>
    </location>
</feature>
<dbReference type="GO" id="GO:0004312">
    <property type="term" value="F:fatty acid synthase activity"/>
    <property type="evidence" value="ECO:0007669"/>
    <property type="project" value="TreeGrafter"/>
</dbReference>
<dbReference type="Gene3D" id="3.40.50.12780">
    <property type="entry name" value="N-terminal domain of ligase-like"/>
    <property type="match status" value="2"/>
</dbReference>
<keyword evidence="9" id="KW-1185">Reference proteome</keyword>
<feature type="region of interest" description="Disordered" evidence="5">
    <location>
        <begin position="1138"/>
        <end position="1178"/>
    </location>
</feature>
<dbReference type="GO" id="GO:0005886">
    <property type="term" value="C:plasma membrane"/>
    <property type="evidence" value="ECO:0007669"/>
    <property type="project" value="TreeGrafter"/>
</dbReference>
<feature type="compositionally biased region" description="Polar residues" evidence="5">
    <location>
        <begin position="902"/>
        <end position="913"/>
    </location>
</feature>
<dbReference type="CDD" id="cd00833">
    <property type="entry name" value="PKS"/>
    <property type="match status" value="1"/>
</dbReference>
<dbReference type="Gene3D" id="3.30.70.3290">
    <property type="match status" value="1"/>
</dbReference>
<dbReference type="PANTHER" id="PTHR43775:SF37">
    <property type="entry name" value="SI:DKEY-61P9.11"/>
    <property type="match status" value="1"/>
</dbReference>
<proteinExistence type="inferred from homology"/>
<dbReference type="SUPFAM" id="SSF47336">
    <property type="entry name" value="ACP-like"/>
    <property type="match status" value="1"/>
</dbReference>
<feature type="compositionally biased region" description="Low complexity" evidence="5">
    <location>
        <begin position="680"/>
        <end position="698"/>
    </location>
</feature>
<sequence>MRSGADRPAISTGPALMIPAGYPRDLPSALLRAARDFGAAGVVEIGPDGRETKLDFPTLLELAARILAGLRANGVRAGDPAVVHCTEPVGFFAAFWACTLGGIRPLLVAPNPGGDRTEEGRERLRRITDLLGWTVLIGRPSDLPNDLGLPVLDPDAMAGHEPTSDFHRPAADDIAVLMMSSGSSGTPKIVQLTHRGLVEFAAGTPAMLPVRPGQTTLNWLPLDRSGAFLLYHLLPVFTGCTNIHVNTDWVLENPLRWLDLMDQHRVNHSWSPNFGYRLATAAVAGEPDRHWDLSALRSLVSGGEQITVPVMSEFLRVTNRFGVVPETFVAAWGMTETVTGITFARPGLTPNVHRVRIPPTGVVEWVDQRPSSGKVAVARPGKPRTEAPGVLSLVSVGAPAPGTTVRIVAPNGAVLPEGRIGQLQVASARVTPGYLGNLDADRAAFPVGNWPARKWLATGDQGFITGGQVVITGRDSERIIMSGKLHHAHDIEEVAATVVGAEPGLVAACGVPHEESGTDRLVIFYALTPGAIPGMDQAIRSLVQARLGLQAEVVGVPRRDFPTTPGGKILRPLLKQRWLEGTLEPATTPHVEPAGATPNSGPSGQGPSATPESTPYAEETPHLLHHPTAPTSLAPSTDPTSASFTEPTSLAALASSAELSSPTALTSEPASPVPPAALGLPAELTSSASSAAPAGSEPVDPEAATLKPSPDALDLPLQPPTAYDEDAAERTTELPVISLAWKRELQQSIPTPPQRPTLGTPPGHLTTTTPITGHSPAPDESAEHDDNAPENAAYENAAYENAAPEDVAPENAAPENAAPGNAESEDSTGPNSPDAEAENPLAAVTAPEHRPAQTTAHEVPDTDHAAKQADGDGANEDRVQQTTAPERTHADHTTEHPENEDTTSIADNPNGTTNANKSDAPSAAANKADAANTEPIAEDRAAETPETKDANTNPSAPKPTTTEPDAVSDHTPAAIADTADDLNTDSAAPANAEAADATDADASDADATAEATADADAESADAYATSSNTDIEATNAQVAGANSPQAAVADPTDADTNPIRTAQAETDSSDTNGPDAEDPSTNKHTADSAPAPQAEPDSVGTEEAVAEEPNAMGSDAAVVGADQIEPNSVGTDEVAADELSEMEQSTDSVDAVRAERDSVGTEEAVAEEPTAMGSGAGVVGADQVEPESVGTDEVAADELSATEHVADSARADQVEPDSVGTGEVDADESRAMGSGAGVVGADQVQPDSVGTDEVAADELSAGSVGTDDVDPEEPSAFEHSVDSVGAVRVERDSIGTDEADADRSGVVGSGAGLVDADQAEPDSVRTDEVDAEELSVVERGADSVGTSEVVAEELVAEELGAESAGADEGGAELDGADGRRADGVSGEQESAGAGSVESDAEAVGGDVEPVEGDAESVEGGAESVGGGAGSVEGGAESVGGGAESVEGGAEFVDGNAGAVEGGAESVEAGVDSVETAAGSVDGDSDGDGEVGGGSEVVGGGGGVDTAASDAGNARAVGDVLERAQVDAADGAGGDAQVDGAGGGARVPVAADDRGEVVPGEVAGGGALDAEDEGVELGAGAADGREGEGLGAAAVSTVAAVAGGVVVGERKAAVVEPVAVVGVAGRFPGAETLEQFWDNLVAGVESVRRFSPEEVGQSGAAGGSGAWGTGAAAGRAGVPGGAAGRTGSGVRPATGALRTTSGAVVRPGSGAAGWGAAGRLGAASGVAGTRAGAAGARAGAGGAADSGEASGAASGRTGGATGTGAASSAAGARAGAGADSGAVAARAGAAGAGAASGASGSRAGAAGPGAASGAAGEGSASGGDEGVAVGGVLEQVEAFDARFFGLSDREAELMEPAQRLFLEVCHQALEHGGYAGTTGRVGVFAGSGMNLYNRQPQPRDSIATRVAYRLGLTGPAIGVQSAWSSSLVAVHLACQALRSGDADLALAGAAAVQVPQATTCHPAPDSILSPSGHVRAFAADADGTVAGNGVAAVLLKRLDQALADGDTVYAVIRGTAVSNEDAPSGNQVELIERALERAGFDADSLSYIEANGIGSATADAAEVRSLTTALRRHTDKAGFCTIGSVKPNIGHLDSAAGMAGLIKTILMLQHRMLVPTINYTEPNPALELDGSPFVIGTEARAWEAGTTLRAGVSALDAGGMNAHVILEEAPRQIRRGDDGPVVLPLSAPDPDALADLVELYRADLGHGTGHRLIDLAGTAALGRPAHRYRVGVAGGSEAELVDALASAQPIEVPRGGPGPLGYAFTGQGAARRGMAAGLAARFPAFRSVLDECDRVYNEETGGNLLELLLTPAGTTEGVWPTETAQPALFAFELALARLWQSFGVQPALVVGHSVGEYAALCVAGALSLADGVRLTAKRGQLMQRGTVPGAMVAVRADADRVREIARTAGVEVAAGNGPQSFVLTGSEVIVGQLAAQLDRLQVAWQRLDVDRAFHSSLVDPILADFAEIVSEITLEPLRTPMVSSWSGELLESGTVLDGDYLVGQLRQPVLFGDAVEAVTAAGCRRFLELGPDAVLSPAGRRIAPNSTWIPAQRLGQDPVLATMNGLAELYEQGTEIAWAKVYPDGGRVPLPTYPFRRVHHVVDPSATVHAVGPGLIVAGDNGAVPSRVNAFERAARAQTPVFDPPSSAAVKRIPLDPPAEPEAVAVEPVEEAERSPFALPAETHQIDADYLARAGSLPGDEVSAERYRDSLDVVLDLTCEELRLDPYDLTVDHTFAELGATPASMAPVIDEINSRFGAEVAPDDLFLTYTTPHKLATAVAVQSATEADKSDAEAYAGGADALAGDGAGTDGSGANGPGTDSSGDDRVGVDPVGGDRAGVERAGVGRAGEGASEGEPAGEDVRGLGEQRVSGPAEDAFSAGEVVAVVDLDGAREEAADAAGASAAVEDAEVDGSESADGAGDSRAALTVLGSGLAELAARVDAAAAATGAAELPGSGMAALMSQQLRVAGQLVDGVTKLMREQLNLLDQHHPTERANPEQPPAEPMTGADGADERTPAGEAGGPDGRTSAGEGGGADGRTSAGAGVVVERAGVGVASVGRVRMRDLPTAAGVSQEHPSSVDSTVGSTTGDAADSTTENTTEPDDTSTVEQVDNNTTRTTADSTPEKTPDGAPDVASEGTREVAAESAPEEAAESTSKEAVDGTSEESTDGTPATAVDGTREKVAESAPGGAVDSTPEKAVGGAGEGAGDIASEGDTASEGDAASEGAVGGAGDGVSEGADEKVLGGASAGVDDVAAEVAVGGADERPGEYAGASAAAGAVGGQARLDDSGSGEGLDDAGAEVGGSVGRVDDLAGVGVAEGAVDGPVERADGGAGADGTAAADRVGGGVDDEAGDRAKGDGPELSDAVGARASGGEGVTDGSGDRVEGDGPELSGDAGDRAGDDAGEKASDGAGVRVSDGAGEKASVGGEGVAADGADGADEGDWRRGDLVYWDGVLVGAGPLVLVGDRGVGDDGAVGAVKRELEEELGDAVFAFSRERKLNPVMTMFAAVVTVLGRFAAQDDVIVGSALVRAKGDTTTAPRRALPLRIDLSGEPDLGELAQRVRDVAAEAFQHAGTDLALLDREPLFQILVDFEDDDDELPASVDLRFRLTHHGAGITCTADYRPALFAQSTVERLLDYLAEVLRRATTSPSLRLPELVLPIESDLPVLRDLEADADQAGPIGRVRRDAVIAGELSGLHTLFERQVARTPDAIALVQGDRELTYAELDRRSNAVAWQLTDLGVKPGQLVAVRVARGTEMVVAVLAVLKSGAAYLPLDPGVPESRWAFMVQDAGAVAMVGDDAALADRLGLRLVPVAATDGDPRARQAPPVRAAADDIAYCIYTSGSTGNPKGVVVPHRGPVNLVRHYLRTRRSLRTLQWTSFGFDVHVQEMFTTLASGAALVLIGEDDRYDPDAVVAALRDHEVERLFMAFSPLTALLATMRRLPELPALREIVAGGEAMVLTHKVRDFLAAHPDCRLFNEYGPAEASIVTTIHEVDPAEDRPSIGRPIEGVVVRLLDEASRPVPVGAIGEIYLGGAAVAQGYIGRPEETERAFVPDPGHPGARLYRSRDLGRWRVDGTLEYLGRADDQVKIRGHRVEPGETEHVLADQPGVVDAVVVANSDPAGDTCLIGYVVLEDSDPAVLARLMLDLGKELPIYLVPADLIPIEELPLDDNGRLDRARLPEPEWLHP</sequence>
<dbReference type="Pfam" id="PF00698">
    <property type="entry name" value="Acyl_transf_1"/>
    <property type="match status" value="1"/>
</dbReference>
<feature type="compositionally biased region" description="Gly residues" evidence="5">
    <location>
        <begin position="3018"/>
        <end position="3035"/>
    </location>
</feature>
<dbReference type="Gene3D" id="3.30.559.30">
    <property type="entry name" value="Nonribosomal peptide synthetase, condensation domain"/>
    <property type="match status" value="1"/>
</dbReference>
<feature type="compositionally biased region" description="Basic and acidic residues" evidence="5">
    <location>
        <begin position="3394"/>
        <end position="3407"/>
    </location>
</feature>
<dbReference type="PROSITE" id="PS50075">
    <property type="entry name" value="CARRIER"/>
    <property type="match status" value="1"/>
</dbReference>
<dbReference type="InterPro" id="IPR009081">
    <property type="entry name" value="PP-bd_ACP"/>
</dbReference>
<dbReference type="InterPro" id="IPR014043">
    <property type="entry name" value="Acyl_transferase_dom"/>
</dbReference>
<dbReference type="SUPFAM" id="SSF55048">
    <property type="entry name" value="Probable ACP-binding domain of malonyl-CoA ACP transacylase"/>
    <property type="match status" value="1"/>
</dbReference>
<evidence type="ECO:0000256" key="3">
    <source>
        <dbReference type="ARBA" id="ARBA00022679"/>
    </source>
</evidence>
<dbReference type="SUPFAM" id="SSF52151">
    <property type="entry name" value="FabD/lysophospholipase-like"/>
    <property type="match status" value="1"/>
</dbReference>
<name>A0A841DLC8_9ACTN</name>
<dbReference type="InterPro" id="IPR016035">
    <property type="entry name" value="Acyl_Trfase/lysoPLipase"/>
</dbReference>
<dbReference type="InterPro" id="IPR020841">
    <property type="entry name" value="PKS_Beta-ketoAc_synthase_dom"/>
</dbReference>
<dbReference type="Gene3D" id="3.40.47.10">
    <property type="match status" value="2"/>
</dbReference>
<comment type="similarity">
    <text evidence="4">In the C-terminal section; belongs to the NRP synthetase family.</text>
</comment>
<feature type="compositionally biased region" description="Gly residues" evidence="5">
    <location>
        <begin position="1422"/>
        <end position="1442"/>
    </location>
</feature>
<dbReference type="InterPro" id="IPR016039">
    <property type="entry name" value="Thiolase-like"/>
</dbReference>
<feature type="compositionally biased region" description="Polar residues" evidence="5">
    <location>
        <begin position="597"/>
        <end position="613"/>
    </location>
</feature>
<dbReference type="FunFam" id="3.40.50.980:FF:000001">
    <property type="entry name" value="Non-ribosomal peptide synthetase"/>
    <property type="match status" value="1"/>
</dbReference>
<keyword evidence="2" id="KW-0597">Phosphoprotein</keyword>